<evidence type="ECO:0000256" key="3">
    <source>
        <dbReference type="ARBA" id="ARBA00022679"/>
    </source>
</evidence>
<evidence type="ECO:0000313" key="7">
    <source>
        <dbReference type="EMBL" id="CAF0858211.1"/>
    </source>
</evidence>
<dbReference type="AlphaFoldDB" id="A0A813WZW9"/>
<evidence type="ECO:0000256" key="6">
    <source>
        <dbReference type="RuleBase" id="RU361228"/>
    </source>
</evidence>
<proteinExistence type="inferred from homology"/>
<gene>
    <name evidence="7" type="ORF">QVE165_LOCUS7217</name>
</gene>
<dbReference type="Gene3D" id="3.90.176.10">
    <property type="entry name" value="Toxin ADP-ribosyltransferase, Chain A, domain 1"/>
    <property type="match status" value="1"/>
</dbReference>
<keyword evidence="6" id="KW-0521">NADP</keyword>
<evidence type="ECO:0000256" key="4">
    <source>
        <dbReference type="ARBA" id="ARBA00022695"/>
    </source>
</evidence>
<name>A0A813WZW9_9BILA</name>
<dbReference type="GO" id="GO:0106274">
    <property type="term" value="F:NAD+-protein-arginine ADP-ribosyltransferase activity"/>
    <property type="evidence" value="ECO:0007669"/>
    <property type="project" value="UniProtKB-EC"/>
</dbReference>
<dbReference type="InterPro" id="IPR011990">
    <property type="entry name" value="TPR-like_helical_dom_sf"/>
</dbReference>
<organism evidence="7 8">
    <name type="scientific">Adineta steineri</name>
    <dbReference type="NCBI Taxonomy" id="433720"/>
    <lineage>
        <taxon>Eukaryota</taxon>
        <taxon>Metazoa</taxon>
        <taxon>Spiralia</taxon>
        <taxon>Gnathifera</taxon>
        <taxon>Rotifera</taxon>
        <taxon>Eurotatoria</taxon>
        <taxon>Bdelloidea</taxon>
        <taxon>Adinetida</taxon>
        <taxon>Adinetidae</taxon>
        <taxon>Adineta</taxon>
    </lineage>
</organism>
<dbReference type="EC" id="2.4.2.31" evidence="6"/>
<accession>A0A813WZW9</accession>
<dbReference type="OrthoDB" id="423533at2759"/>
<evidence type="ECO:0000256" key="5">
    <source>
        <dbReference type="ARBA" id="ARBA00047597"/>
    </source>
</evidence>
<dbReference type="EMBL" id="CAJNOM010000031">
    <property type="protein sequence ID" value="CAF0858211.1"/>
    <property type="molecule type" value="Genomic_DNA"/>
</dbReference>
<keyword evidence="8" id="KW-1185">Reference proteome</keyword>
<evidence type="ECO:0000313" key="8">
    <source>
        <dbReference type="Proteomes" id="UP000663832"/>
    </source>
</evidence>
<evidence type="ECO:0000256" key="1">
    <source>
        <dbReference type="ARBA" id="ARBA00009558"/>
    </source>
</evidence>
<reference evidence="7" key="1">
    <citation type="submission" date="2021-02" db="EMBL/GenBank/DDBJ databases">
        <authorList>
            <person name="Nowell W R."/>
        </authorList>
    </citation>
    <scope>NUCLEOTIDE SEQUENCE</scope>
</reference>
<dbReference type="SUPFAM" id="SSF56399">
    <property type="entry name" value="ADP-ribosylation"/>
    <property type="match status" value="1"/>
</dbReference>
<dbReference type="Proteomes" id="UP000663832">
    <property type="component" value="Unassembled WGS sequence"/>
</dbReference>
<keyword evidence="6" id="KW-0520">NAD</keyword>
<keyword evidence="4" id="KW-0548">Nucleotidyltransferase</keyword>
<dbReference type="InterPro" id="IPR000768">
    <property type="entry name" value="ART"/>
</dbReference>
<dbReference type="GO" id="GO:0016779">
    <property type="term" value="F:nucleotidyltransferase activity"/>
    <property type="evidence" value="ECO:0007669"/>
    <property type="project" value="UniProtKB-KW"/>
</dbReference>
<sequence>METKFNSSIWFRDFDTANCLHAFATEYFKACDFTAALELIKTSLEIEQELVSFPDKNVATKLEDISMILAGQENYVEAKYYLMKSRSHLTRIYPEDHAQIQINDKLVSRINYLHKYKQNMLQRLFEIQNTERTLLGVTYHARFSALTSEDEEDIPGDLTYLRIEEEEDMHLAFERKQAVIWIDENQNSTEKKTFFASIEAFEITNLNLFNNITMAIEFMKNTPFKHYQLAVEKKLADEFFEMQKRANLQDNNYNTLCVFVFEWNNNEEKEMELDSEMYDKYLSYLPCKKQCWQTMMTVSERCLTISNNRTFLFNFCTRPSSNDHFIVMLFNHTKTNGCWIENLTSQVVTTNFAFLPGFSITLSDPNDVTCPSDNPMQGKFRNLARRFFRSQDEQKSPPLIPSSAGFQFNPDDAVPEIFEYLRIPSFSGKHDKFVIQITSIVLFGLRKGLSEKYITDISRIFLRHKCRDRSDPSLYYKSLIHLWSLEQPAFYNLINKALAEANQDDLHLLRYIIYDYFMLFWTKAIPYYAGILYRGIHVPDEIINELYEFIGKTICFTCFTSTTKNRRRADLGGNVLFIIETISSYRQDIAGNNSNADISTISQFPEEEEVLYPPLTSFILMDIQKEKDLYVIRLTEVSGCSHMLAFFHDLNRRRTPNSVFTGLHFSYHTSSYGT</sequence>
<dbReference type="Pfam" id="PF01129">
    <property type="entry name" value="ART"/>
    <property type="match status" value="1"/>
</dbReference>
<evidence type="ECO:0000256" key="2">
    <source>
        <dbReference type="ARBA" id="ARBA00022676"/>
    </source>
</evidence>
<comment type="catalytic activity">
    <reaction evidence="5 6">
        <text>L-arginyl-[protein] + NAD(+) = N(omega)-(ADP-D-ribosyl)-L-arginyl-[protein] + nicotinamide + H(+)</text>
        <dbReference type="Rhea" id="RHEA:19149"/>
        <dbReference type="Rhea" id="RHEA-COMP:10532"/>
        <dbReference type="Rhea" id="RHEA-COMP:15087"/>
        <dbReference type="ChEBI" id="CHEBI:15378"/>
        <dbReference type="ChEBI" id="CHEBI:17154"/>
        <dbReference type="ChEBI" id="CHEBI:29965"/>
        <dbReference type="ChEBI" id="CHEBI:57540"/>
        <dbReference type="ChEBI" id="CHEBI:142554"/>
        <dbReference type="EC" id="2.4.2.31"/>
    </reaction>
</comment>
<protein>
    <recommendedName>
        <fullName evidence="6">NAD(P)(+)--arginine ADP-ribosyltransferase</fullName>
        <ecNumber evidence="6">2.4.2.31</ecNumber>
    </recommendedName>
    <alternativeName>
        <fullName evidence="6">Mono(ADP-ribosyl)transferase</fullName>
    </alternativeName>
</protein>
<comment type="similarity">
    <text evidence="1 6">Belongs to the Arg-specific ADP-ribosyltransferase family.</text>
</comment>
<keyword evidence="2 6" id="KW-0328">Glycosyltransferase</keyword>
<keyword evidence="3 6" id="KW-0808">Transferase</keyword>
<comment type="caution">
    <text evidence="7">The sequence shown here is derived from an EMBL/GenBank/DDBJ whole genome shotgun (WGS) entry which is preliminary data.</text>
</comment>
<dbReference type="Gene3D" id="1.25.40.10">
    <property type="entry name" value="Tetratricopeptide repeat domain"/>
    <property type="match status" value="1"/>
</dbReference>